<protein>
    <submittedName>
        <fullName evidence="2">Uncharacterized protein</fullName>
    </submittedName>
</protein>
<feature type="compositionally biased region" description="Basic and acidic residues" evidence="1">
    <location>
        <begin position="28"/>
        <end position="44"/>
    </location>
</feature>
<evidence type="ECO:0000313" key="3">
    <source>
        <dbReference type="Proteomes" id="UP001589890"/>
    </source>
</evidence>
<dbReference type="Proteomes" id="UP001589890">
    <property type="component" value="Unassembled WGS sequence"/>
</dbReference>
<sequence length="75" mass="7943">MPNAVTTTDVFLEQISNQLDRVISLLEPAKDEPAASASEPKEEPGQGSDKPTPAKKAAPARKSAAKSQRRKATGQ</sequence>
<proteinExistence type="predicted"/>
<dbReference type="EMBL" id="JBHLTC010000004">
    <property type="protein sequence ID" value="MFC0623228.1"/>
    <property type="molecule type" value="Genomic_DNA"/>
</dbReference>
<feature type="region of interest" description="Disordered" evidence="1">
    <location>
        <begin position="26"/>
        <end position="75"/>
    </location>
</feature>
<organism evidence="2 3">
    <name type="scientific">Kribbella deserti</name>
    <dbReference type="NCBI Taxonomy" id="1926257"/>
    <lineage>
        <taxon>Bacteria</taxon>
        <taxon>Bacillati</taxon>
        <taxon>Actinomycetota</taxon>
        <taxon>Actinomycetes</taxon>
        <taxon>Propionibacteriales</taxon>
        <taxon>Kribbellaceae</taxon>
        <taxon>Kribbella</taxon>
    </lineage>
</organism>
<evidence type="ECO:0000313" key="2">
    <source>
        <dbReference type="EMBL" id="MFC0623228.1"/>
    </source>
</evidence>
<evidence type="ECO:0000256" key="1">
    <source>
        <dbReference type="SAM" id="MobiDB-lite"/>
    </source>
</evidence>
<comment type="caution">
    <text evidence="2">The sequence shown here is derived from an EMBL/GenBank/DDBJ whole genome shotgun (WGS) entry which is preliminary data.</text>
</comment>
<feature type="compositionally biased region" description="Basic residues" evidence="1">
    <location>
        <begin position="63"/>
        <end position="75"/>
    </location>
</feature>
<feature type="compositionally biased region" description="Low complexity" evidence="1">
    <location>
        <begin position="50"/>
        <end position="62"/>
    </location>
</feature>
<dbReference type="RefSeq" id="WP_380043926.1">
    <property type="nucleotide sequence ID" value="NZ_JBHLTC010000004.1"/>
</dbReference>
<accession>A0ABV6QFA2</accession>
<reference evidence="2 3" key="1">
    <citation type="submission" date="2024-09" db="EMBL/GenBank/DDBJ databases">
        <authorList>
            <person name="Sun Q."/>
            <person name="Mori K."/>
        </authorList>
    </citation>
    <scope>NUCLEOTIDE SEQUENCE [LARGE SCALE GENOMIC DNA]</scope>
    <source>
        <strain evidence="2 3">CGMCC 1.15906</strain>
    </source>
</reference>
<gene>
    <name evidence="2" type="ORF">ACFFGN_04095</name>
</gene>
<keyword evidence="3" id="KW-1185">Reference proteome</keyword>
<name>A0ABV6QFA2_9ACTN</name>